<keyword evidence="3" id="KW-1185">Reference proteome</keyword>
<organism evidence="2 3">
    <name type="scientific">Pontibacter amylolyticus</name>
    <dbReference type="NCBI Taxonomy" id="1424080"/>
    <lineage>
        <taxon>Bacteria</taxon>
        <taxon>Pseudomonadati</taxon>
        <taxon>Bacteroidota</taxon>
        <taxon>Cytophagia</taxon>
        <taxon>Cytophagales</taxon>
        <taxon>Hymenobacteraceae</taxon>
        <taxon>Pontibacter</taxon>
    </lineage>
</organism>
<accession>A0ABQ1W2P7</accession>
<dbReference type="PANTHER" id="PTHR42760:SF132">
    <property type="entry name" value="SHORT-CHAIN DEHYDROGENASE_REDUCTASE FAMILY PROTEIN"/>
    <property type="match status" value="1"/>
</dbReference>
<dbReference type="PANTHER" id="PTHR42760">
    <property type="entry name" value="SHORT-CHAIN DEHYDROGENASES/REDUCTASES FAMILY MEMBER"/>
    <property type="match status" value="1"/>
</dbReference>
<protein>
    <submittedName>
        <fullName evidence="2">Glucose-1-dehydrogenase</fullName>
    </submittedName>
</protein>
<dbReference type="Proteomes" id="UP000634043">
    <property type="component" value="Unassembled WGS sequence"/>
</dbReference>
<dbReference type="Pfam" id="PF13561">
    <property type="entry name" value="adh_short_C2"/>
    <property type="match status" value="1"/>
</dbReference>
<name>A0ABQ1W2P7_9BACT</name>
<evidence type="ECO:0000256" key="1">
    <source>
        <dbReference type="ARBA" id="ARBA00006484"/>
    </source>
</evidence>
<dbReference type="PROSITE" id="PS00061">
    <property type="entry name" value="ADH_SHORT"/>
    <property type="match status" value="1"/>
</dbReference>
<gene>
    <name evidence="2" type="primary">gdh</name>
    <name evidence="2" type="ORF">GCM10011323_13910</name>
</gene>
<dbReference type="PRINTS" id="PR00081">
    <property type="entry name" value="GDHRDH"/>
</dbReference>
<evidence type="ECO:0000313" key="2">
    <source>
        <dbReference type="EMBL" id="GGG10596.1"/>
    </source>
</evidence>
<dbReference type="InterPro" id="IPR002347">
    <property type="entry name" value="SDR_fam"/>
</dbReference>
<proteinExistence type="inferred from homology"/>
<dbReference type="NCBIfam" id="NF005559">
    <property type="entry name" value="PRK07231.1"/>
    <property type="match status" value="1"/>
</dbReference>
<comment type="caution">
    <text evidence="2">The sequence shown here is derived from an EMBL/GenBank/DDBJ whole genome shotgun (WGS) entry which is preliminary data.</text>
</comment>
<dbReference type="SUPFAM" id="SSF51735">
    <property type="entry name" value="NAD(P)-binding Rossmann-fold domains"/>
    <property type="match status" value="1"/>
</dbReference>
<sequence length="273" mass="29677">MEANKLHAYTSKTYAMERLKNKVALITGSDSGIGQATAIEFAKEGADVVVTYHTDKEGAEKTLSEVKKQGRKGMVLQVDISDEQAVEKLFEQALKEFGSIDILVNNAAVNGSGINVADMDTEVFDRTIRTNLYGTFFCSRAFIRHRKQQGGKGKIVNVSSVHEEIVSAGTADYCASKAGVRNLTRTLALELAEDGINVNNVCPGMILTPMNQEAVDDKEKREESEQNIPMKRAGKPEEIAKVVLFLASSDADYVTGSSYFMDGGLSQYMGQGA</sequence>
<reference evidence="3" key="1">
    <citation type="journal article" date="2019" name="Int. J. Syst. Evol. Microbiol.">
        <title>The Global Catalogue of Microorganisms (GCM) 10K type strain sequencing project: providing services to taxonomists for standard genome sequencing and annotation.</title>
        <authorList>
            <consortium name="The Broad Institute Genomics Platform"/>
            <consortium name="The Broad Institute Genome Sequencing Center for Infectious Disease"/>
            <person name="Wu L."/>
            <person name="Ma J."/>
        </authorList>
    </citation>
    <scope>NUCLEOTIDE SEQUENCE [LARGE SCALE GENOMIC DNA]</scope>
    <source>
        <strain evidence="3">CGMCC 1.12749</strain>
    </source>
</reference>
<dbReference type="PRINTS" id="PR00080">
    <property type="entry name" value="SDRFAMILY"/>
</dbReference>
<evidence type="ECO:0000313" key="3">
    <source>
        <dbReference type="Proteomes" id="UP000634043"/>
    </source>
</evidence>
<dbReference type="InterPro" id="IPR020904">
    <property type="entry name" value="Sc_DH/Rdtase_CS"/>
</dbReference>
<dbReference type="Gene3D" id="3.40.50.720">
    <property type="entry name" value="NAD(P)-binding Rossmann-like Domain"/>
    <property type="match status" value="1"/>
</dbReference>
<dbReference type="EMBL" id="BMFP01000002">
    <property type="protein sequence ID" value="GGG10596.1"/>
    <property type="molecule type" value="Genomic_DNA"/>
</dbReference>
<comment type="similarity">
    <text evidence="1">Belongs to the short-chain dehydrogenases/reductases (SDR) family.</text>
</comment>
<dbReference type="InterPro" id="IPR036291">
    <property type="entry name" value="NAD(P)-bd_dom_sf"/>
</dbReference>